<dbReference type="Pfam" id="PF04016">
    <property type="entry name" value="DUF364"/>
    <property type="match status" value="1"/>
</dbReference>
<protein>
    <recommendedName>
        <fullName evidence="1">Putative heavy-metal chelation domain-containing protein</fullName>
    </recommendedName>
</protein>
<dbReference type="RefSeq" id="WP_058371192.1">
    <property type="nucleotide sequence ID" value="NZ_LNTB01000001.1"/>
</dbReference>
<keyword evidence="3" id="KW-1185">Reference proteome</keyword>
<evidence type="ECO:0000259" key="1">
    <source>
        <dbReference type="Pfam" id="PF04016"/>
    </source>
</evidence>
<accession>A0A0V8RWR9</accession>
<dbReference type="Proteomes" id="UP000053352">
    <property type="component" value="Unassembled WGS sequence"/>
</dbReference>
<comment type="caution">
    <text evidence="2">The sequence shown here is derived from an EMBL/GenBank/DDBJ whole genome shotgun (WGS) entry which is preliminary data.</text>
</comment>
<dbReference type="AlphaFoldDB" id="A0A0V8RWR9"/>
<dbReference type="OrthoDB" id="15354at2157"/>
<dbReference type="InterPro" id="IPR007161">
    <property type="entry name" value="DUF364"/>
</dbReference>
<sequence length="285" mass="30100">MEAGEPWRRLSRALLEALDGPLRRWAGLRLADAFAGLSHVYLELEGGWCGVSLVPRWLPLEPLDAVLEDATPRMLARLAARGGGLAAAFAVAAVNAATGAWIECSPEPGVAVQRTGLASLLRVERGDTVVMLGYMPGLAGELAARGARVAVAELDPSLLSEAERAGYPVLRSMEETLEALRAADIVVASGSAVLDPPRLLKELAAAGAARERVLAGPTSSFHPLVAGRLGATLVAGTYIDRSVCRELRWAVAAGAGPHSLERRRRARLVKWVARPPPPSPTRGAR</sequence>
<evidence type="ECO:0000313" key="3">
    <source>
        <dbReference type="Proteomes" id="UP000053352"/>
    </source>
</evidence>
<organism evidence="2 3">
    <name type="scientific">Pyrodictium occultum</name>
    <dbReference type="NCBI Taxonomy" id="2309"/>
    <lineage>
        <taxon>Archaea</taxon>
        <taxon>Thermoproteota</taxon>
        <taxon>Thermoprotei</taxon>
        <taxon>Desulfurococcales</taxon>
        <taxon>Pyrodictiaceae</taxon>
        <taxon>Pyrodictium</taxon>
    </lineage>
</organism>
<reference evidence="2 3" key="1">
    <citation type="submission" date="2015-11" db="EMBL/GenBank/DDBJ databases">
        <title>Genome sequence of Pyrodictium occultum PL-19, a marine hyperthermophilic archaeon isolated from Volcano, Italy.</title>
        <authorList>
            <person name="Utturkar S."/>
            <person name="Huber H."/>
            <person name="Leptihn S."/>
            <person name="Brown S."/>
            <person name="Stetter K.O."/>
            <person name="Podar M."/>
        </authorList>
    </citation>
    <scope>NUCLEOTIDE SEQUENCE [LARGE SCALE GENOMIC DNA]</scope>
    <source>
        <strain evidence="2 3">PL-19</strain>
    </source>
</reference>
<dbReference type="Gene3D" id="3.40.50.11590">
    <property type="match status" value="1"/>
</dbReference>
<evidence type="ECO:0000313" key="2">
    <source>
        <dbReference type="EMBL" id="KSW12508.1"/>
    </source>
</evidence>
<dbReference type="EMBL" id="LNTB01000001">
    <property type="protein sequence ID" value="KSW12508.1"/>
    <property type="molecule type" value="Genomic_DNA"/>
</dbReference>
<proteinExistence type="predicted"/>
<name>A0A0V8RWR9_PYROC</name>
<dbReference type="SUPFAM" id="SSF159713">
    <property type="entry name" value="Dhaf3308-like"/>
    <property type="match status" value="1"/>
</dbReference>
<gene>
    <name evidence="2" type="ORF">CF15_07245</name>
</gene>
<feature type="domain" description="Putative heavy-metal chelation" evidence="1">
    <location>
        <begin position="120"/>
        <end position="269"/>
    </location>
</feature>